<sequence>MDLEIAAALKHGNYQEVALLIANLPPDDPWGQLYQAQLHEAQTEWESAESLYRELLRQGHVPKLALEARQGLQRLAQRQQEEQRDQTAQRQVQIARTVAQSGQGGLGVLILEALSPEVKAEVAPAFAHIMRLDLYSARLLLPSRGWRFYRTGAIGELQVYGQELQDSRVPSFWKSLEQVRQVKVHQACYFKTVQDPVQVVVTEAHSSKSPRVLSFKWSEVVQSVTGQLPIFEEVVDLDARGVLQRKEKTQDYAQFRDLHLPSGILRFYDAAYQFNQGVPLAADSSEPGTSWSNWRNLTALWQENLPDVRSWNEFSTFADTIIEQTDTLDRIDAHINLFRRAESYWDQAFHLYSSLAYLK</sequence>
<organism evidence="1 2">
    <name type="scientific">Acaryochloris thomasi RCC1774</name>
    <dbReference type="NCBI Taxonomy" id="1764569"/>
    <lineage>
        <taxon>Bacteria</taxon>
        <taxon>Bacillati</taxon>
        <taxon>Cyanobacteriota</taxon>
        <taxon>Cyanophyceae</taxon>
        <taxon>Acaryochloridales</taxon>
        <taxon>Acaryochloridaceae</taxon>
        <taxon>Acaryochloris</taxon>
        <taxon>Acaryochloris thomasi</taxon>
    </lineage>
</organism>
<dbReference type="EMBL" id="PQWO01000002">
    <property type="protein sequence ID" value="PZD74617.1"/>
    <property type="molecule type" value="Genomic_DNA"/>
</dbReference>
<dbReference type="Proteomes" id="UP000248857">
    <property type="component" value="Unassembled WGS sequence"/>
</dbReference>
<dbReference type="RefSeq" id="WP_110984804.1">
    <property type="nucleotide sequence ID" value="NZ_CAWNWM010000002.1"/>
</dbReference>
<accession>A0A2W1K416</accession>
<name>A0A2W1K416_9CYAN</name>
<evidence type="ECO:0008006" key="3">
    <source>
        <dbReference type="Google" id="ProtNLM"/>
    </source>
</evidence>
<protein>
    <recommendedName>
        <fullName evidence="3">Tetratricopeptide repeat protein</fullName>
    </recommendedName>
</protein>
<evidence type="ECO:0000313" key="1">
    <source>
        <dbReference type="EMBL" id="PZD74617.1"/>
    </source>
</evidence>
<gene>
    <name evidence="1" type="ORF">C1752_00831</name>
</gene>
<comment type="caution">
    <text evidence="1">The sequence shown here is derived from an EMBL/GenBank/DDBJ whole genome shotgun (WGS) entry which is preliminary data.</text>
</comment>
<dbReference type="AlphaFoldDB" id="A0A2W1K416"/>
<reference evidence="1 2" key="1">
    <citation type="journal article" date="2018" name="Sci. Rep.">
        <title>A novel species of the marine cyanobacterium Acaryochloris with a unique pigment content and lifestyle.</title>
        <authorList>
            <person name="Partensky F."/>
            <person name="Six C."/>
            <person name="Ratin M."/>
            <person name="Garczarek L."/>
            <person name="Vaulot D."/>
            <person name="Probert I."/>
            <person name="Calteau A."/>
            <person name="Gourvil P."/>
            <person name="Marie D."/>
            <person name="Grebert T."/>
            <person name="Bouchier C."/>
            <person name="Le Panse S."/>
            <person name="Gachenot M."/>
            <person name="Rodriguez F."/>
            <person name="Garrido J.L."/>
        </authorList>
    </citation>
    <scope>NUCLEOTIDE SEQUENCE [LARGE SCALE GENOMIC DNA]</scope>
    <source>
        <strain evidence="1 2">RCC1774</strain>
    </source>
</reference>
<keyword evidence="2" id="KW-1185">Reference proteome</keyword>
<evidence type="ECO:0000313" key="2">
    <source>
        <dbReference type="Proteomes" id="UP000248857"/>
    </source>
</evidence>
<proteinExistence type="predicted"/>
<dbReference type="OrthoDB" id="478276at2"/>